<evidence type="ECO:0000313" key="2">
    <source>
        <dbReference type="EMBL" id="OAE32051.1"/>
    </source>
</evidence>
<feature type="region of interest" description="Disordered" evidence="1">
    <location>
        <begin position="73"/>
        <end position="92"/>
    </location>
</feature>
<dbReference type="Proteomes" id="UP000077202">
    <property type="component" value="Unassembled WGS sequence"/>
</dbReference>
<name>A0A176WHJ2_MARPO</name>
<gene>
    <name evidence="2" type="ORF">AXG93_2278s1310</name>
</gene>
<dbReference type="AlphaFoldDB" id="A0A176WHJ2"/>
<feature type="compositionally biased region" description="Polar residues" evidence="1">
    <location>
        <begin position="17"/>
        <end position="34"/>
    </location>
</feature>
<protein>
    <submittedName>
        <fullName evidence="2">Uncharacterized protein</fullName>
    </submittedName>
</protein>
<accession>A0A176WHJ2</accession>
<organism evidence="2 3">
    <name type="scientific">Marchantia polymorpha subsp. ruderalis</name>
    <dbReference type="NCBI Taxonomy" id="1480154"/>
    <lineage>
        <taxon>Eukaryota</taxon>
        <taxon>Viridiplantae</taxon>
        <taxon>Streptophyta</taxon>
        <taxon>Embryophyta</taxon>
        <taxon>Marchantiophyta</taxon>
        <taxon>Marchantiopsida</taxon>
        <taxon>Marchantiidae</taxon>
        <taxon>Marchantiales</taxon>
        <taxon>Marchantiaceae</taxon>
        <taxon>Marchantia</taxon>
    </lineage>
</organism>
<feature type="compositionally biased region" description="Polar residues" evidence="1">
    <location>
        <begin position="81"/>
        <end position="92"/>
    </location>
</feature>
<reference evidence="2" key="1">
    <citation type="submission" date="2016-03" db="EMBL/GenBank/DDBJ databases">
        <title>Mechanisms controlling the formation of the plant cell surface in tip-growing cells are functionally conserved among land plants.</title>
        <authorList>
            <person name="Honkanen S."/>
            <person name="Jones V.A."/>
            <person name="Morieri G."/>
            <person name="Champion C."/>
            <person name="Hetherington A.J."/>
            <person name="Kelly S."/>
            <person name="Saint-Marcoux D."/>
            <person name="Proust H."/>
            <person name="Prescott H."/>
            <person name="Dolan L."/>
        </authorList>
    </citation>
    <scope>NUCLEOTIDE SEQUENCE [LARGE SCALE GENOMIC DNA]</scope>
    <source>
        <tissue evidence="2">Whole gametophyte</tissue>
    </source>
</reference>
<comment type="caution">
    <text evidence="2">The sequence shown here is derived from an EMBL/GenBank/DDBJ whole genome shotgun (WGS) entry which is preliminary data.</text>
</comment>
<sequence>MTTPASDIPAYARHLKTSSTCPVFPDTRSQSTRSVEPRGRGTPAKKLGKDTREHPRTSDTLYRWSSDNLGFPVDLARPRGRTTTVSPDPLSRNSGVTASKWANDGNRCRCRWTLEQLEPLKSSHGMADILAAEGGAIPNWNGSTDDESHGFLKHLRGGWKLDVV</sequence>
<evidence type="ECO:0000313" key="3">
    <source>
        <dbReference type="Proteomes" id="UP000077202"/>
    </source>
</evidence>
<dbReference type="EMBL" id="LVLJ01000898">
    <property type="protein sequence ID" value="OAE32051.1"/>
    <property type="molecule type" value="Genomic_DNA"/>
</dbReference>
<keyword evidence="3" id="KW-1185">Reference proteome</keyword>
<proteinExistence type="predicted"/>
<evidence type="ECO:0000256" key="1">
    <source>
        <dbReference type="SAM" id="MobiDB-lite"/>
    </source>
</evidence>
<feature type="compositionally biased region" description="Basic and acidic residues" evidence="1">
    <location>
        <begin position="47"/>
        <end position="57"/>
    </location>
</feature>
<feature type="region of interest" description="Disordered" evidence="1">
    <location>
        <begin position="1"/>
        <end position="63"/>
    </location>
</feature>